<proteinExistence type="predicted"/>
<gene>
    <name evidence="2" type="ORF">Alo02nite_59250</name>
    <name evidence="3" type="ORF">BJ964_007274</name>
</gene>
<keyword evidence="5" id="KW-1185">Reference proteome</keyword>
<reference evidence="3 4" key="1">
    <citation type="submission" date="2020-08" db="EMBL/GenBank/DDBJ databases">
        <title>Sequencing the genomes of 1000 actinobacteria strains.</title>
        <authorList>
            <person name="Klenk H.-P."/>
        </authorList>
    </citation>
    <scope>NUCLEOTIDE SEQUENCE [LARGE SCALE GENOMIC DNA]</scope>
    <source>
        <strain evidence="3 4">DSM 43150</strain>
    </source>
</reference>
<dbReference type="Proteomes" id="UP000631312">
    <property type="component" value="Unassembled WGS sequence"/>
</dbReference>
<name>A0A7W7HM69_9ACTN</name>
<dbReference type="RefSeq" id="WP_188124850.1">
    <property type="nucleotide sequence ID" value="NZ_BOMP01000099.1"/>
</dbReference>
<evidence type="ECO:0000313" key="5">
    <source>
        <dbReference type="Proteomes" id="UP000631312"/>
    </source>
</evidence>
<evidence type="ECO:0000313" key="4">
    <source>
        <dbReference type="Proteomes" id="UP000590511"/>
    </source>
</evidence>
<evidence type="ECO:0000313" key="2">
    <source>
        <dbReference type="EMBL" id="GIE43027.1"/>
    </source>
</evidence>
<evidence type="ECO:0000256" key="1">
    <source>
        <dbReference type="SAM" id="MobiDB-lite"/>
    </source>
</evidence>
<feature type="region of interest" description="Disordered" evidence="1">
    <location>
        <begin position="246"/>
        <end position="279"/>
    </location>
</feature>
<sequence length="279" mass="30301">MTMTTGTRSGCCGGCADTPVGATGRGGVLERPRYFPRQLITPDDLTAEADYFRERLRRHNRFLHGWGVVSGALVCVIPEDPAKPEAGNRKWTVRVQPGYLLTPPGDEVWIGTAQDVTLRGGVVSAADGTTDPWCVEVFDDDPEGPLHVAVRYEQFQVRPVLAQPGGCGCGSQQCEYSRYQDGFVLGVLSGCDDVEDPAGRAGNPPYDPAAPGPWVVLAEVTLAPDGTVEKIDNCVCRRILEPGTWRRCDGTDQDWPPEEKAEEKPKAAAPPRRRRAPTT</sequence>
<dbReference type="Proteomes" id="UP000590511">
    <property type="component" value="Unassembled WGS sequence"/>
</dbReference>
<reference evidence="2 5" key="2">
    <citation type="submission" date="2021-01" db="EMBL/GenBank/DDBJ databases">
        <title>Whole genome shotgun sequence of Actinoplanes lobatus NBRC 12513.</title>
        <authorList>
            <person name="Komaki H."/>
            <person name="Tamura T."/>
        </authorList>
    </citation>
    <scope>NUCLEOTIDE SEQUENCE [LARGE SCALE GENOMIC DNA]</scope>
    <source>
        <strain evidence="2 5">NBRC 12513</strain>
    </source>
</reference>
<accession>A0A7W7HM69</accession>
<dbReference type="EMBL" id="JACHNC010000001">
    <property type="protein sequence ID" value="MBB4753113.1"/>
    <property type="molecule type" value="Genomic_DNA"/>
</dbReference>
<dbReference type="EMBL" id="BOMP01000099">
    <property type="protein sequence ID" value="GIE43027.1"/>
    <property type="molecule type" value="Genomic_DNA"/>
</dbReference>
<feature type="compositionally biased region" description="Basic and acidic residues" evidence="1">
    <location>
        <begin position="257"/>
        <end position="266"/>
    </location>
</feature>
<organism evidence="3 4">
    <name type="scientific">Actinoplanes lobatus</name>
    <dbReference type="NCBI Taxonomy" id="113568"/>
    <lineage>
        <taxon>Bacteria</taxon>
        <taxon>Bacillati</taxon>
        <taxon>Actinomycetota</taxon>
        <taxon>Actinomycetes</taxon>
        <taxon>Micromonosporales</taxon>
        <taxon>Micromonosporaceae</taxon>
        <taxon>Actinoplanes</taxon>
    </lineage>
</organism>
<evidence type="ECO:0000313" key="3">
    <source>
        <dbReference type="EMBL" id="MBB4753113.1"/>
    </source>
</evidence>
<protein>
    <submittedName>
        <fullName evidence="3">Uncharacterized protein</fullName>
    </submittedName>
</protein>
<dbReference type="AlphaFoldDB" id="A0A7W7HM69"/>
<comment type="caution">
    <text evidence="3">The sequence shown here is derived from an EMBL/GenBank/DDBJ whole genome shotgun (WGS) entry which is preliminary data.</text>
</comment>